<keyword evidence="2" id="KW-1185">Reference proteome</keyword>
<dbReference type="EMBL" id="KV454212">
    <property type="protein sequence ID" value="ODQ58160.1"/>
    <property type="molecule type" value="Genomic_DNA"/>
</dbReference>
<proteinExistence type="predicted"/>
<gene>
    <name evidence="1" type="ORF">WICANDRAFT_80316</name>
</gene>
<protein>
    <submittedName>
        <fullName evidence="1">Uncharacterized protein</fullName>
    </submittedName>
</protein>
<name>A0A1E3NYS2_WICAA</name>
<evidence type="ECO:0000313" key="1">
    <source>
        <dbReference type="EMBL" id="ODQ58160.1"/>
    </source>
</evidence>
<dbReference type="Proteomes" id="UP000094112">
    <property type="component" value="Unassembled WGS sequence"/>
</dbReference>
<reference evidence="1 2" key="1">
    <citation type="journal article" date="2016" name="Proc. Natl. Acad. Sci. U.S.A.">
        <title>Comparative genomics of biotechnologically important yeasts.</title>
        <authorList>
            <person name="Riley R."/>
            <person name="Haridas S."/>
            <person name="Wolfe K.H."/>
            <person name="Lopes M.R."/>
            <person name="Hittinger C.T."/>
            <person name="Goeker M."/>
            <person name="Salamov A.A."/>
            <person name="Wisecaver J.H."/>
            <person name="Long T.M."/>
            <person name="Calvey C.H."/>
            <person name="Aerts A.L."/>
            <person name="Barry K.W."/>
            <person name="Choi C."/>
            <person name="Clum A."/>
            <person name="Coughlan A.Y."/>
            <person name="Deshpande S."/>
            <person name="Douglass A.P."/>
            <person name="Hanson S.J."/>
            <person name="Klenk H.-P."/>
            <person name="LaButti K.M."/>
            <person name="Lapidus A."/>
            <person name="Lindquist E.A."/>
            <person name="Lipzen A.M."/>
            <person name="Meier-Kolthoff J.P."/>
            <person name="Ohm R.A."/>
            <person name="Otillar R.P."/>
            <person name="Pangilinan J.L."/>
            <person name="Peng Y."/>
            <person name="Rokas A."/>
            <person name="Rosa C.A."/>
            <person name="Scheuner C."/>
            <person name="Sibirny A.A."/>
            <person name="Slot J.C."/>
            <person name="Stielow J.B."/>
            <person name="Sun H."/>
            <person name="Kurtzman C.P."/>
            <person name="Blackwell M."/>
            <person name="Grigoriev I.V."/>
            <person name="Jeffries T.W."/>
        </authorList>
    </citation>
    <scope>NUCLEOTIDE SEQUENCE [LARGE SCALE GENOMIC DNA]</scope>
    <source>
        <strain evidence="2">ATCC 58044 / CBS 1984 / NCYC 433 / NRRL Y-366-8</strain>
    </source>
</reference>
<sequence length="381" mass="43680">MTKLTLETLPIEILSEFQFFGMSPLKMMAVNKYFLNIFAPQFYGRIYCGLGFDFEVSKFSEDGPGFIDDLDNGSELCFMIRTVPNSPPKFAKNVTILSSEEEIAGFFSKVMIEGSYLRNFVRQITFDTIIIEGDFLRSVRTQPFFHYPLEGLGQSMLESALMFCPSENVFQRDLKKFTTRASDLKHSQTDHSPVFKGGRDIWGFPECPSRQMNLLMQMTHKLIAGNRFDADPDYNKWFSDVALRESDFSLNKDHDRELNESHAARVKEISSDIYLHNSKVREKSYIYSLLMIVLDGMKRVPKGCTAEFLGFVVNSVDMPTGNDSADKICEHSVKLMEYKSGALSTSAIIKNSPPDLFYNTFREEPISSEPENFIDHWMDYN</sequence>
<organism evidence="1 2">
    <name type="scientific">Wickerhamomyces anomalus (strain ATCC 58044 / CBS 1984 / NCYC 433 / NRRL Y-366-8)</name>
    <name type="common">Yeast</name>
    <name type="synonym">Hansenula anomala</name>
    <dbReference type="NCBI Taxonomy" id="683960"/>
    <lineage>
        <taxon>Eukaryota</taxon>
        <taxon>Fungi</taxon>
        <taxon>Dikarya</taxon>
        <taxon>Ascomycota</taxon>
        <taxon>Saccharomycotina</taxon>
        <taxon>Saccharomycetes</taxon>
        <taxon>Phaffomycetales</taxon>
        <taxon>Wickerhamomycetaceae</taxon>
        <taxon>Wickerhamomyces</taxon>
    </lineage>
</organism>
<evidence type="ECO:0000313" key="2">
    <source>
        <dbReference type="Proteomes" id="UP000094112"/>
    </source>
</evidence>
<dbReference type="GeneID" id="30202285"/>
<dbReference type="RefSeq" id="XP_019037367.1">
    <property type="nucleotide sequence ID" value="XM_019185039.1"/>
</dbReference>
<accession>A0A1E3NYS2</accession>
<dbReference type="AlphaFoldDB" id="A0A1E3NYS2"/>